<proteinExistence type="predicted"/>
<gene>
    <name evidence="1" type="ORF">PCON_04473</name>
</gene>
<dbReference type="Proteomes" id="UP000018144">
    <property type="component" value="Unassembled WGS sequence"/>
</dbReference>
<organism evidence="1 2">
    <name type="scientific">Pyronema omphalodes (strain CBS 100304)</name>
    <name type="common">Pyronema confluens</name>
    <dbReference type="NCBI Taxonomy" id="1076935"/>
    <lineage>
        <taxon>Eukaryota</taxon>
        <taxon>Fungi</taxon>
        <taxon>Dikarya</taxon>
        <taxon>Ascomycota</taxon>
        <taxon>Pezizomycotina</taxon>
        <taxon>Pezizomycetes</taxon>
        <taxon>Pezizales</taxon>
        <taxon>Pyronemataceae</taxon>
        <taxon>Pyronema</taxon>
    </lineage>
</organism>
<dbReference type="EMBL" id="HF936658">
    <property type="protein sequence ID" value="CCX17469.1"/>
    <property type="molecule type" value="Genomic_DNA"/>
</dbReference>
<name>U4LBL3_PYROM</name>
<keyword evidence="2" id="KW-1185">Reference proteome</keyword>
<sequence length="294" mass="34028">MSAHRLQRYQEALEAEAEKFSKLTAEHIKSVNSVGTGLEPITDEEFKQKFQKLHDQVGQWCRKAFRQKELRPFEELDKYVQNVLQHRAQEDCGIKFAQMAEIILWTFFEDIFLAWFPGFPKEVVSHIKGLNDHILCGDRSNNKDRSEFWRAYTASMLFQMDSTTIMLNSCEEDAQIILRLLTTMPTTPLDIDDDSYLAFVDILRNVRRLAAELRCQRSIYEVEQDIHVHQPYDDATMTDVQFSAGLDDDEEVEKRQAVITAVIAKGIVKRPYPGSKEVYAVISKPRVKIAFTNV</sequence>
<dbReference type="AlphaFoldDB" id="U4LBL3"/>
<accession>U4LBL3</accession>
<protein>
    <submittedName>
        <fullName evidence="1">Uncharacterized protein</fullName>
    </submittedName>
</protein>
<reference evidence="1 2" key="1">
    <citation type="journal article" date="2013" name="PLoS Genet.">
        <title>The genome and development-dependent transcriptomes of Pyronema confluens: a window into fungal evolution.</title>
        <authorList>
            <person name="Traeger S."/>
            <person name="Altegoer F."/>
            <person name="Freitag M."/>
            <person name="Gabaldon T."/>
            <person name="Kempken F."/>
            <person name="Kumar A."/>
            <person name="Marcet-Houben M."/>
            <person name="Poggeler S."/>
            <person name="Stajich J.E."/>
            <person name="Nowrousian M."/>
        </authorList>
    </citation>
    <scope>NUCLEOTIDE SEQUENCE [LARGE SCALE GENOMIC DNA]</scope>
    <source>
        <strain evidence="2">CBS 100304</strain>
        <tissue evidence="1">Vegetative mycelium</tissue>
    </source>
</reference>
<dbReference type="OrthoDB" id="5428464at2759"/>
<evidence type="ECO:0000313" key="1">
    <source>
        <dbReference type="EMBL" id="CCX17469.1"/>
    </source>
</evidence>
<evidence type="ECO:0000313" key="2">
    <source>
        <dbReference type="Proteomes" id="UP000018144"/>
    </source>
</evidence>